<dbReference type="OrthoDB" id="5079801at2"/>
<keyword evidence="4" id="KW-1185">Reference proteome</keyword>
<feature type="compositionally biased region" description="Low complexity" evidence="1">
    <location>
        <begin position="346"/>
        <end position="359"/>
    </location>
</feature>
<feature type="transmembrane region" description="Helical" evidence="2">
    <location>
        <begin position="51"/>
        <end position="73"/>
    </location>
</feature>
<sequence>MTSDAPFAETTQDDDTSTPAPESLTGDALPGDALPAAAPQQGYFGFTLRELIIVGLWLLAFVLSFVPAAGSVLDGSATVWTMNGAWLLAIGVPTAAVFLIVLRRLSPEGIRRVGSLGIDQFASVAFSVALVNGGVLLWQQLDLVAAQRRSALTTWPLWLELLFLLGLVVVTVFATLIPGIREDFEGRTDTLAHRSANPVRPVFTRPRPVRARGSVSDPQNEDDVDPGLLHENEVGANAHLSAGTTGAAIAGAAGYVPEHHRESFLASAESTEGVALADAAEAPRAAEAPPAAEALTEAIPYAGAPTIVDSGAGPAVPSSSEDEPATRADARRGATASESAPIVDFAEPSPADDALAEAEPAPRDLSDTMTEVLGDLLEPAPADDVATHAVDVVAEDGAAAPSGQSQPFWALAPDTRAVHDARGEEIFTIGPDAWILVLEDRGGAFVVRHDDGRVGYLHDTDNMTRG</sequence>
<evidence type="ECO:0000256" key="2">
    <source>
        <dbReference type="SAM" id="Phobius"/>
    </source>
</evidence>
<gene>
    <name evidence="3" type="ORF">RL72_03718</name>
</gene>
<feature type="region of interest" description="Disordered" evidence="1">
    <location>
        <begin position="195"/>
        <end position="229"/>
    </location>
</feature>
<name>A0A0F0KBA6_9MICO</name>
<proteinExistence type="predicted"/>
<protein>
    <submittedName>
        <fullName evidence="3">Uncharacterized protein</fullName>
    </submittedName>
</protein>
<feature type="region of interest" description="Disordered" evidence="1">
    <location>
        <begin position="310"/>
        <end position="364"/>
    </location>
</feature>
<feature type="region of interest" description="Disordered" evidence="1">
    <location>
        <begin position="1"/>
        <end position="31"/>
    </location>
</feature>
<comment type="caution">
    <text evidence="3">The sequence shown here is derived from an EMBL/GenBank/DDBJ whole genome shotgun (WGS) entry which is preliminary data.</text>
</comment>
<evidence type="ECO:0000313" key="3">
    <source>
        <dbReference type="EMBL" id="KJL17470.1"/>
    </source>
</evidence>
<feature type="transmembrane region" description="Helical" evidence="2">
    <location>
        <begin position="85"/>
        <end position="105"/>
    </location>
</feature>
<keyword evidence="2" id="KW-1133">Transmembrane helix</keyword>
<feature type="transmembrane region" description="Helical" evidence="2">
    <location>
        <begin position="158"/>
        <end position="177"/>
    </location>
</feature>
<evidence type="ECO:0000256" key="1">
    <source>
        <dbReference type="SAM" id="MobiDB-lite"/>
    </source>
</evidence>
<evidence type="ECO:0000313" key="4">
    <source>
        <dbReference type="Proteomes" id="UP000033448"/>
    </source>
</evidence>
<accession>A0A0F0KBA6</accession>
<dbReference type="PATRIC" id="fig|582680.7.peg.3774"/>
<dbReference type="Proteomes" id="UP000033448">
    <property type="component" value="Unassembled WGS sequence"/>
</dbReference>
<reference evidence="3 4" key="1">
    <citation type="submission" date="2015-02" db="EMBL/GenBank/DDBJ databases">
        <title>Draft genome sequences of ten Microbacterium spp. with emphasis on heavy metal contaminated environments.</title>
        <authorList>
            <person name="Corretto E."/>
        </authorList>
    </citation>
    <scope>NUCLEOTIDE SEQUENCE [LARGE SCALE GENOMIC DNA]</scope>
    <source>
        <strain evidence="3 4">DSM 23848</strain>
    </source>
</reference>
<keyword evidence="2" id="KW-0472">Membrane</keyword>
<dbReference type="EMBL" id="JYIT01000086">
    <property type="protein sequence ID" value="KJL17470.1"/>
    <property type="molecule type" value="Genomic_DNA"/>
</dbReference>
<dbReference type="RefSeq" id="WP_052674500.1">
    <property type="nucleotide sequence ID" value="NZ_JYIT01000086.1"/>
</dbReference>
<keyword evidence="2" id="KW-0812">Transmembrane</keyword>
<organism evidence="3 4">
    <name type="scientific">Microbacterium azadirachtae</name>
    <dbReference type="NCBI Taxonomy" id="582680"/>
    <lineage>
        <taxon>Bacteria</taxon>
        <taxon>Bacillati</taxon>
        <taxon>Actinomycetota</taxon>
        <taxon>Actinomycetes</taxon>
        <taxon>Micrococcales</taxon>
        <taxon>Microbacteriaceae</taxon>
        <taxon>Microbacterium</taxon>
    </lineage>
</organism>
<dbReference type="AlphaFoldDB" id="A0A0F0KBA6"/>